<dbReference type="InterPro" id="IPR046357">
    <property type="entry name" value="PPIase_dom_sf"/>
</dbReference>
<dbReference type="PANTHER" id="PTHR43811">
    <property type="entry name" value="FKBP-TYPE PEPTIDYL-PROLYL CIS-TRANS ISOMERASE FKPA"/>
    <property type="match status" value="1"/>
</dbReference>
<evidence type="ECO:0000259" key="8">
    <source>
        <dbReference type="PROSITE" id="PS50059"/>
    </source>
</evidence>
<keyword evidence="10" id="KW-1185">Reference proteome</keyword>
<feature type="region of interest" description="Disordered" evidence="7">
    <location>
        <begin position="200"/>
        <end position="219"/>
    </location>
</feature>
<dbReference type="Proteomes" id="UP000386847">
    <property type="component" value="Chromosome"/>
</dbReference>
<evidence type="ECO:0000256" key="7">
    <source>
        <dbReference type="SAM" id="MobiDB-lite"/>
    </source>
</evidence>
<keyword evidence="5 6" id="KW-0413">Isomerase</keyword>
<feature type="compositionally biased region" description="Polar residues" evidence="7">
    <location>
        <begin position="206"/>
        <end position="216"/>
    </location>
</feature>
<dbReference type="InterPro" id="IPR001179">
    <property type="entry name" value="PPIase_FKBP_dom"/>
</dbReference>
<dbReference type="EC" id="5.2.1.8" evidence="3 6"/>
<evidence type="ECO:0000256" key="3">
    <source>
        <dbReference type="ARBA" id="ARBA00013194"/>
    </source>
</evidence>
<evidence type="ECO:0000256" key="2">
    <source>
        <dbReference type="ARBA" id="ARBA00006577"/>
    </source>
</evidence>
<protein>
    <recommendedName>
        <fullName evidence="3 6">peptidylprolyl isomerase</fullName>
        <ecNumber evidence="3 6">5.2.1.8</ecNumber>
    </recommendedName>
</protein>
<dbReference type="Gene3D" id="3.10.50.40">
    <property type="match status" value="2"/>
</dbReference>
<evidence type="ECO:0000256" key="1">
    <source>
        <dbReference type="ARBA" id="ARBA00000971"/>
    </source>
</evidence>
<dbReference type="KEGG" id="rain:Rai3103_15830"/>
<gene>
    <name evidence="9" type="ORF">Rai3103_15830</name>
</gene>
<dbReference type="AlphaFoldDB" id="A0A5Q2FE99"/>
<organism evidence="9 10">
    <name type="scientific">Raineyella fluvialis</name>
    <dbReference type="NCBI Taxonomy" id="2662261"/>
    <lineage>
        <taxon>Bacteria</taxon>
        <taxon>Bacillati</taxon>
        <taxon>Actinomycetota</taxon>
        <taxon>Actinomycetes</taxon>
        <taxon>Propionibacteriales</taxon>
        <taxon>Propionibacteriaceae</taxon>
        <taxon>Raineyella</taxon>
    </lineage>
</organism>
<evidence type="ECO:0000313" key="9">
    <source>
        <dbReference type="EMBL" id="QGF25292.1"/>
    </source>
</evidence>
<feature type="compositionally biased region" description="Low complexity" evidence="7">
    <location>
        <begin position="41"/>
        <end position="58"/>
    </location>
</feature>
<dbReference type="SUPFAM" id="SSF54534">
    <property type="entry name" value="FKBP-like"/>
    <property type="match status" value="2"/>
</dbReference>
<comment type="similarity">
    <text evidence="2">Belongs to the FKBP-type PPIase family.</text>
</comment>
<feature type="domain" description="PPIase FKBP-type" evidence="8">
    <location>
        <begin position="250"/>
        <end position="346"/>
    </location>
</feature>
<feature type="domain" description="PPIase FKBP-type" evidence="8">
    <location>
        <begin position="107"/>
        <end position="196"/>
    </location>
</feature>
<accession>A0A5Q2FE99</accession>
<evidence type="ECO:0000256" key="5">
    <source>
        <dbReference type="ARBA" id="ARBA00023235"/>
    </source>
</evidence>
<keyword evidence="4 6" id="KW-0697">Rotamase</keyword>
<dbReference type="GO" id="GO:0003755">
    <property type="term" value="F:peptidyl-prolyl cis-trans isomerase activity"/>
    <property type="evidence" value="ECO:0007669"/>
    <property type="project" value="UniProtKB-KW"/>
</dbReference>
<proteinExistence type="inferred from homology"/>
<dbReference type="Pfam" id="PF00254">
    <property type="entry name" value="FKBP_C"/>
    <property type="match status" value="2"/>
</dbReference>
<dbReference type="PROSITE" id="PS51257">
    <property type="entry name" value="PROKAR_LIPOPROTEIN"/>
    <property type="match status" value="1"/>
</dbReference>
<name>A0A5Q2FE99_9ACTN</name>
<evidence type="ECO:0000256" key="4">
    <source>
        <dbReference type="ARBA" id="ARBA00023110"/>
    </source>
</evidence>
<dbReference type="PROSITE" id="PS50059">
    <property type="entry name" value="FKBP_PPIASE"/>
    <property type="match status" value="2"/>
</dbReference>
<comment type="catalytic activity">
    <reaction evidence="1 6">
        <text>[protein]-peptidylproline (omega=180) = [protein]-peptidylproline (omega=0)</text>
        <dbReference type="Rhea" id="RHEA:16237"/>
        <dbReference type="Rhea" id="RHEA-COMP:10747"/>
        <dbReference type="Rhea" id="RHEA-COMP:10748"/>
        <dbReference type="ChEBI" id="CHEBI:83833"/>
        <dbReference type="ChEBI" id="CHEBI:83834"/>
        <dbReference type="EC" id="5.2.1.8"/>
    </reaction>
</comment>
<evidence type="ECO:0000256" key="6">
    <source>
        <dbReference type="PROSITE-ProRule" id="PRU00277"/>
    </source>
</evidence>
<dbReference type="EMBL" id="CP045725">
    <property type="protein sequence ID" value="QGF25292.1"/>
    <property type="molecule type" value="Genomic_DNA"/>
</dbReference>
<sequence length="346" mass="35102">MDFLRSRPTRTPRRRLAMTGVVASVLALGLGLAGCTKGTGSASATASPSASASASAAPEPAPVTNLDGVSVEGKYGESPTVKFSPFTVADTQSKVISQGSGPEVTSSMTVTVHYQGLNGRTGQVFDASYANGKPTSFQLSGVVPGFAKGLVGKKQGSRVLLAIPGKDGYDSSGGIAQAGIQVGDTLVFVVDIIGVPLSGPEGDKVTQPSGQPTVSGAVNDPKISIPSGAAPTDLVVQPLIKGKGDKVTASSTVTVNYRGWLWDGAKQVSDTYSAKTVNGQQVPAAPESGALTDLIKGWQTALKDQPVGSRILIVVPPSQAYPDGAPDQGIPAGATLVYVVDILQVS</sequence>
<dbReference type="PANTHER" id="PTHR43811:SF23">
    <property type="entry name" value="FKBP-TYPE 22 KDA PEPTIDYL-PROLYL CIS-TRANS ISOMERASE"/>
    <property type="match status" value="1"/>
</dbReference>
<evidence type="ECO:0000313" key="10">
    <source>
        <dbReference type="Proteomes" id="UP000386847"/>
    </source>
</evidence>
<feature type="region of interest" description="Disordered" evidence="7">
    <location>
        <begin position="39"/>
        <end position="65"/>
    </location>
</feature>
<dbReference type="RefSeq" id="WP_153573816.1">
    <property type="nucleotide sequence ID" value="NZ_CP045725.1"/>
</dbReference>
<reference evidence="9 10" key="1">
    <citation type="submission" date="2019-10" db="EMBL/GenBank/DDBJ databases">
        <title>Genomic analysis of Raineyella sp. CBA3103.</title>
        <authorList>
            <person name="Roh S.W."/>
        </authorList>
    </citation>
    <scope>NUCLEOTIDE SEQUENCE [LARGE SCALE GENOMIC DNA]</scope>
    <source>
        <strain evidence="9 10">CBA3103</strain>
    </source>
</reference>